<evidence type="ECO:0000313" key="1">
    <source>
        <dbReference type="EMBL" id="RLJ51852.1"/>
    </source>
</evidence>
<name>A0A497W7A4_9RHOB</name>
<dbReference type="AlphaFoldDB" id="A0A497W7A4"/>
<sequence length="206" mass="23203">MRNELQIGGFSHFFRLGLSQRLVSFARLPTLLGALTLAAFTIPGYAHDIFGLELRKLPNFTWKTQARLKVAYWNAPDSFRPEFLAADSAQLLDDIAQPVALSEADLAIIFLKSQADFRKLPIYDEIENLEAVILTDPRAVAKTFDLSAQFDGPTRPLRLFLYFFDRDADEVGFPVSDTCFATHIYGLAVFDESKDVLARMLSDCNE</sequence>
<dbReference type="Proteomes" id="UP000269157">
    <property type="component" value="Unassembled WGS sequence"/>
</dbReference>
<dbReference type="RefSeq" id="WP_121023871.1">
    <property type="nucleotide sequence ID" value="NZ_RCCE01000003.1"/>
</dbReference>
<organism evidence="1 2">
    <name type="scientific">Litoreibacter meonggei</name>
    <dbReference type="NCBI Taxonomy" id="1049199"/>
    <lineage>
        <taxon>Bacteria</taxon>
        <taxon>Pseudomonadati</taxon>
        <taxon>Pseudomonadota</taxon>
        <taxon>Alphaproteobacteria</taxon>
        <taxon>Rhodobacterales</taxon>
        <taxon>Roseobacteraceae</taxon>
        <taxon>Litoreibacter</taxon>
    </lineage>
</organism>
<gene>
    <name evidence="1" type="ORF">BCF46_2077</name>
</gene>
<dbReference type="EMBL" id="RCCE01000003">
    <property type="protein sequence ID" value="RLJ51852.1"/>
    <property type="molecule type" value="Genomic_DNA"/>
</dbReference>
<evidence type="ECO:0000313" key="2">
    <source>
        <dbReference type="Proteomes" id="UP000269157"/>
    </source>
</evidence>
<accession>A0A497W7A4</accession>
<proteinExistence type="predicted"/>
<keyword evidence="2" id="KW-1185">Reference proteome</keyword>
<protein>
    <submittedName>
        <fullName evidence="1">Uncharacterized protein</fullName>
    </submittedName>
</protein>
<reference evidence="1 2" key="1">
    <citation type="submission" date="2018-10" db="EMBL/GenBank/DDBJ databases">
        <title>Genomic Encyclopedia of Archaeal and Bacterial Type Strains, Phase II (KMG-II): from individual species to whole genera.</title>
        <authorList>
            <person name="Goeker M."/>
        </authorList>
    </citation>
    <scope>NUCLEOTIDE SEQUENCE [LARGE SCALE GENOMIC DNA]</scope>
    <source>
        <strain evidence="1 2">DSM 29466</strain>
    </source>
</reference>
<comment type="caution">
    <text evidence="1">The sequence shown here is derived from an EMBL/GenBank/DDBJ whole genome shotgun (WGS) entry which is preliminary data.</text>
</comment>